<dbReference type="SUPFAM" id="SSF47413">
    <property type="entry name" value="lambda repressor-like DNA-binding domains"/>
    <property type="match status" value="1"/>
</dbReference>
<reference evidence="6" key="1">
    <citation type="journal article" date="2019" name="Int. J. Syst. Evol. Microbiol.">
        <title>The Global Catalogue of Microorganisms (GCM) 10K type strain sequencing project: providing services to taxonomists for standard genome sequencing and annotation.</title>
        <authorList>
            <consortium name="The Broad Institute Genomics Platform"/>
            <consortium name="The Broad Institute Genome Sequencing Center for Infectious Disease"/>
            <person name="Wu L."/>
            <person name="Ma J."/>
        </authorList>
    </citation>
    <scope>NUCLEOTIDE SEQUENCE [LARGE SCALE GENOMIC DNA]</scope>
    <source>
        <strain evidence="6">CGMCC 4.7241</strain>
    </source>
</reference>
<dbReference type="Gene3D" id="1.10.260.40">
    <property type="entry name" value="lambda repressor-like DNA-binding domains"/>
    <property type="match status" value="1"/>
</dbReference>
<dbReference type="PANTHER" id="PTHR30146">
    <property type="entry name" value="LACI-RELATED TRANSCRIPTIONAL REPRESSOR"/>
    <property type="match status" value="1"/>
</dbReference>
<dbReference type="PANTHER" id="PTHR30146:SF147">
    <property type="entry name" value="HTH-TYPE TRANSCRIPTIONAL REGULATOR DEGA"/>
    <property type="match status" value="1"/>
</dbReference>
<dbReference type="InterPro" id="IPR000843">
    <property type="entry name" value="HTH_LacI"/>
</dbReference>
<proteinExistence type="predicted"/>
<dbReference type="Pfam" id="PF13377">
    <property type="entry name" value="Peripla_BP_3"/>
    <property type="match status" value="1"/>
</dbReference>
<dbReference type="Gene3D" id="3.40.50.2300">
    <property type="match status" value="2"/>
</dbReference>
<evidence type="ECO:0000256" key="2">
    <source>
        <dbReference type="ARBA" id="ARBA00023125"/>
    </source>
</evidence>
<keyword evidence="6" id="KW-1185">Reference proteome</keyword>
<dbReference type="GO" id="GO:0003677">
    <property type="term" value="F:DNA binding"/>
    <property type="evidence" value="ECO:0007669"/>
    <property type="project" value="UniProtKB-KW"/>
</dbReference>
<dbReference type="CDD" id="cd06267">
    <property type="entry name" value="PBP1_LacI_sugar_binding-like"/>
    <property type="match status" value="1"/>
</dbReference>
<dbReference type="PROSITE" id="PS50932">
    <property type="entry name" value="HTH_LACI_2"/>
    <property type="match status" value="1"/>
</dbReference>
<dbReference type="InterPro" id="IPR046335">
    <property type="entry name" value="LacI/GalR-like_sensor"/>
</dbReference>
<keyword evidence="3" id="KW-0804">Transcription</keyword>
<evidence type="ECO:0000313" key="6">
    <source>
        <dbReference type="Proteomes" id="UP001595699"/>
    </source>
</evidence>
<name>A0ABV7Y7F2_9ACTN</name>
<accession>A0ABV7Y7F2</accession>
<dbReference type="EMBL" id="JBHRZH010000006">
    <property type="protein sequence ID" value="MFC3760737.1"/>
    <property type="molecule type" value="Genomic_DNA"/>
</dbReference>
<dbReference type="SUPFAM" id="SSF53822">
    <property type="entry name" value="Periplasmic binding protein-like I"/>
    <property type="match status" value="1"/>
</dbReference>
<protein>
    <submittedName>
        <fullName evidence="5">LacI family DNA-binding transcriptional regulator</fullName>
    </submittedName>
</protein>
<dbReference type="Proteomes" id="UP001595699">
    <property type="component" value="Unassembled WGS sequence"/>
</dbReference>
<evidence type="ECO:0000313" key="5">
    <source>
        <dbReference type="EMBL" id="MFC3760737.1"/>
    </source>
</evidence>
<evidence type="ECO:0000256" key="1">
    <source>
        <dbReference type="ARBA" id="ARBA00023015"/>
    </source>
</evidence>
<dbReference type="CDD" id="cd01392">
    <property type="entry name" value="HTH_LacI"/>
    <property type="match status" value="1"/>
</dbReference>
<dbReference type="InterPro" id="IPR028082">
    <property type="entry name" value="Peripla_BP_I"/>
</dbReference>
<dbReference type="SMART" id="SM00354">
    <property type="entry name" value="HTH_LACI"/>
    <property type="match status" value="1"/>
</dbReference>
<sequence>MQREVTIRDVADAAKVSPSTVSNLLNGRDGRMRKRTRQRVERAIDELGYRPSRVARQLRTGRAQLVGLVVPSVANPFWGGFARVLEAEALSHGLQVLLCNSERDPDRERSYVDELWASGVRAVVLATSLPSLDHLQAVMSKGLSLVAFDRERQPRDPEGLHSISVDNFEGGRIATQHLIDLGHERIGFLSGAIATVSRKRRLAGYRQALESAGLAFDPRLVWADETAGFGDVVSAQLGHDGMAALLAGKQPPTAVVTINDMYAMGACSALRDAGTPAPEVSVVGFDDLVLAPLFNPPLTTVRQPLEEMARFAMDVIRGVATEPPPQTILAPTLIVRGSTTRRET</sequence>
<evidence type="ECO:0000256" key="3">
    <source>
        <dbReference type="ARBA" id="ARBA00023163"/>
    </source>
</evidence>
<keyword evidence="2 5" id="KW-0238">DNA-binding</keyword>
<feature type="domain" description="HTH lacI-type" evidence="4">
    <location>
        <begin position="5"/>
        <end position="60"/>
    </location>
</feature>
<dbReference type="PROSITE" id="PS00356">
    <property type="entry name" value="HTH_LACI_1"/>
    <property type="match status" value="1"/>
</dbReference>
<keyword evidence="1" id="KW-0805">Transcription regulation</keyword>
<gene>
    <name evidence="5" type="ORF">ACFOUW_07795</name>
</gene>
<dbReference type="Pfam" id="PF00356">
    <property type="entry name" value="LacI"/>
    <property type="match status" value="1"/>
</dbReference>
<evidence type="ECO:0000259" key="4">
    <source>
        <dbReference type="PROSITE" id="PS50932"/>
    </source>
</evidence>
<dbReference type="RefSeq" id="WP_205116989.1">
    <property type="nucleotide sequence ID" value="NZ_JAFBCM010000001.1"/>
</dbReference>
<dbReference type="InterPro" id="IPR010982">
    <property type="entry name" value="Lambda_DNA-bd_dom_sf"/>
</dbReference>
<organism evidence="5 6">
    <name type="scientific">Tenggerimyces flavus</name>
    <dbReference type="NCBI Taxonomy" id="1708749"/>
    <lineage>
        <taxon>Bacteria</taxon>
        <taxon>Bacillati</taxon>
        <taxon>Actinomycetota</taxon>
        <taxon>Actinomycetes</taxon>
        <taxon>Propionibacteriales</taxon>
        <taxon>Nocardioidaceae</taxon>
        <taxon>Tenggerimyces</taxon>
    </lineage>
</organism>
<comment type="caution">
    <text evidence="5">The sequence shown here is derived from an EMBL/GenBank/DDBJ whole genome shotgun (WGS) entry which is preliminary data.</text>
</comment>